<keyword evidence="2" id="KW-0808">Transferase</keyword>
<evidence type="ECO:0000259" key="1">
    <source>
        <dbReference type="Pfam" id="PF08388"/>
    </source>
</evidence>
<accession>A0A371JJN6</accession>
<protein>
    <submittedName>
        <fullName evidence="2">Group II intron reverse transcriptase/maturase</fullName>
    </submittedName>
</protein>
<feature type="non-terminal residue" evidence="2">
    <location>
        <position position="1"/>
    </location>
</feature>
<dbReference type="RefSeq" id="WP_278321453.1">
    <property type="nucleotide sequence ID" value="NZ_NOKA02000001.1"/>
</dbReference>
<comment type="caution">
    <text evidence="2">The sequence shown here is derived from an EMBL/GenBank/DDBJ whole genome shotgun (WGS) entry which is preliminary data.</text>
</comment>
<dbReference type="AlphaFoldDB" id="A0A371JJN6"/>
<dbReference type="EMBL" id="NOKA02000001">
    <property type="protein sequence ID" value="RDY32955.1"/>
    <property type="molecule type" value="Genomic_DNA"/>
</dbReference>
<proteinExistence type="predicted"/>
<dbReference type="GO" id="GO:0003964">
    <property type="term" value="F:RNA-directed DNA polymerase activity"/>
    <property type="evidence" value="ECO:0007669"/>
    <property type="project" value="UniProtKB-KW"/>
</dbReference>
<feature type="domain" description="Group II intron maturase-specific" evidence="1">
    <location>
        <begin position="3"/>
        <end position="52"/>
    </location>
</feature>
<dbReference type="InterPro" id="IPR013597">
    <property type="entry name" value="Mat_intron_G2"/>
</dbReference>
<dbReference type="Proteomes" id="UP000216411">
    <property type="component" value="Unassembled WGS sequence"/>
</dbReference>
<reference evidence="2 3" key="1">
    <citation type="journal article" date="2017" name="Genome Announc.">
        <title>Draft Genome Sequence of a Sporulating and Motile Strain of Lachnotalea glycerini Isolated from Water in Quebec City, Canada.</title>
        <authorList>
            <person name="Maheux A.F."/>
            <person name="Boudreau D.K."/>
            <person name="Berube E."/>
            <person name="Boissinot M."/>
            <person name="Raymond F."/>
            <person name="Brodeur S."/>
            <person name="Corbeil J."/>
            <person name="Isabel S."/>
            <person name="Omar R.F."/>
            <person name="Bergeron M.G."/>
        </authorList>
    </citation>
    <scope>NUCLEOTIDE SEQUENCE [LARGE SCALE GENOMIC DNA]</scope>
    <source>
        <strain evidence="2 3">CCRI-19302</strain>
    </source>
</reference>
<keyword evidence="2" id="KW-0695">RNA-directed DNA polymerase</keyword>
<keyword evidence="2" id="KW-0548">Nucleotidyltransferase</keyword>
<evidence type="ECO:0000313" key="2">
    <source>
        <dbReference type="EMBL" id="RDY32955.1"/>
    </source>
</evidence>
<sequence>SEEELIQVMNPKIVGWRNYYKTKNDGKWLRAIDWYILCTFTRWYNKKHQNSRSLKGLYKIKLKLVDKGLQQMIA</sequence>
<name>A0A371JJN6_9FIRM</name>
<gene>
    <name evidence="2" type="ORF">CG710_000005</name>
</gene>
<dbReference type="Pfam" id="PF08388">
    <property type="entry name" value="GIIM"/>
    <property type="match status" value="1"/>
</dbReference>
<keyword evidence="3" id="KW-1185">Reference proteome</keyword>
<evidence type="ECO:0000313" key="3">
    <source>
        <dbReference type="Proteomes" id="UP000216411"/>
    </source>
</evidence>
<organism evidence="2 3">
    <name type="scientific">Lachnotalea glycerini</name>
    <dbReference type="NCBI Taxonomy" id="1763509"/>
    <lineage>
        <taxon>Bacteria</taxon>
        <taxon>Bacillati</taxon>
        <taxon>Bacillota</taxon>
        <taxon>Clostridia</taxon>
        <taxon>Lachnospirales</taxon>
        <taxon>Lachnospiraceae</taxon>
        <taxon>Lachnotalea</taxon>
    </lineage>
</organism>